<dbReference type="EMBL" id="ML995600">
    <property type="protein sequence ID" value="KAF2135330.1"/>
    <property type="molecule type" value="Genomic_DNA"/>
</dbReference>
<evidence type="ECO:0000313" key="2">
    <source>
        <dbReference type="EMBL" id="KAF2135330.1"/>
    </source>
</evidence>
<dbReference type="AlphaFoldDB" id="A0A6A6AUF0"/>
<dbReference type="PANTHER" id="PTHR42023:SF1">
    <property type="entry name" value="BHLH DOMAIN-CONTAINING PROTEIN"/>
    <property type="match status" value="1"/>
</dbReference>
<evidence type="ECO:0000313" key="3">
    <source>
        <dbReference type="Proteomes" id="UP000799438"/>
    </source>
</evidence>
<feature type="compositionally biased region" description="Low complexity" evidence="1">
    <location>
        <begin position="363"/>
        <end position="375"/>
    </location>
</feature>
<gene>
    <name evidence="2" type="ORF">K452DRAFT_29715</name>
</gene>
<feature type="region of interest" description="Disordered" evidence="1">
    <location>
        <begin position="108"/>
        <end position="187"/>
    </location>
</feature>
<dbReference type="RefSeq" id="XP_033391049.1">
    <property type="nucleotide sequence ID" value="XM_033541990.1"/>
</dbReference>
<dbReference type="Proteomes" id="UP000799438">
    <property type="component" value="Unassembled WGS sequence"/>
</dbReference>
<feature type="region of interest" description="Disordered" evidence="1">
    <location>
        <begin position="256"/>
        <end position="391"/>
    </location>
</feature>
<reference evidence="2" key="1">
    <citation type="journal article" date="2020" name="Stud. Mycol.">
        <title>101 Dothideomycetes genomes: a test case for predicting lifestyles and emergence of pathogens.</title>
        <authorList>
            <person name="Haridas S."/>
            <person name="Albert R."/>
            <person name="Binder M."/>
            <person name="Bloem J."/>
            <person name="Labutti K."/>
            <person name="Salamov A."/>
            <person name="Andreopoulos B."/>
            <person name="Baker S."/>
            <person name="Barry K."/>
            <person name="Bills G."/>
            <person name="Bluhm B."/>
            <person name="Cannon C."/>
            <person name="Castanera R."/>
            <person name="Culley D."/>
            <person name="Daum C."/>
            <person name="Ezra D."/>
            <person name="Gonzalez J."/>
            <person name="Henrissat B."/>
            <person name="Kuo A."/>
            <person name="Liang C."/>
            <person name="Lipzen A."/>
            <person name="Lutzoni F."/>
            <person name="Magnuson J."/>
            <person name="Mondo S."/>
            <person name="Nolan M."/>
            <person name="Ohm R."/>
            <person name="Pangilinan J."/>
            <person name="Park H.-J."/>
            <person name="Ramirez L."/>
            <person name="Alfaro M."/>
            <person name="Sun H."/>
            <person name="Tritt A."/>
            <person name="Yoshinaga Y."/>
            <person name="Zwiers L.-H."/>
            <person name="Turgeon B."/>
            <person name="Goodwin S."/>
            <person name="Spatafora J."/>
            <person name="Crous P."/>
            <person name="Grigoriev I."/>
        </authorList>
    </citation>
    <scope>NUCLEOTIDE SEQUENCE</scope>
    <source>
        <strain evidence="2">CBS 121167</strain>
    </source>
</reference>
<accession>A0A6A6AUF0</accession>
<feature type="compositionally biased region" description="Polar residues" evidence="1">
    <location>
        <begin position="119"/>
        <end position="129"/>
    </location>
</feature>
<feature type="compositionally biased region" description="Polar residues" evidence="1">
    <location>
        <begin position="282"/>
        <end position="296"/>
    </location>
</feature>
<proteinExistence type="predicted"/>
<sequence>MWKKGFLSRGKDTAAQVQIGNPVLIETSYDTRLLQKAHTRQDSGSSAGASHGNGGVSNTQRQKQALQIRPYSNAASSFYSQPTPNVPHEHWPPQGLGLTGLTYDVSPVDDDPADDDFWSNGSTPLTAQTERTDDPFDGWSNAGRPPTTHTERTTDPFDAWSNAGRPPTVDVDLPSSADAAAEDPKSRFSWTTRATSFQHTPSLYYAHSPPPSPPPVPAQYSLDAQYGTARQSHNPIFTPPAVSVASHLLSLRNRAASASQSSIATSTLSTVPSRKPVPAPSAGQTLQPGKQRANTAPYQPQPQPLSQSQPHQRLHHQPQRSFTDRAPAAASIMDRGRGATTPTGPARPPLPTRSMTEHLPARTSSKPGTPSTPTSANKALPLPPSLDNPATDHVTKLSLQLDALSTQRNNITRLIQSLTDTETANNPLVTDLATRRAQEARVKSLEAELAEVGRQEHDVGMKLHRARKREEREGAGVGFGTLWVRRVTE</sequence>
<feature type="compositionally biased region" description="Low complexity" evidence="1">
    <location>
        <begin position="256"/>
        <end position="270"/>
    </location>
</feature>
<keyword evidence="3" id="KW-1185">Reference proteome</keyword>
<name>A0A6A6AUF0_9PEZI</name>
<protein>
    <submittedName>
        <fullName evidence="2">Uncharacterized protein</fullName>
    </submittedName>
</protein>
<organism evidence="2 3">
    <name type="scientific">Aplosporella prunicola CBS 121167</name>
    <dbReference type="NCBI Taxonomy" id="1176127"/>
    <lineage>
        <taxon>Eukaryota</taxon>
        <taxon>Fungi</taxon>
        <taxon>Dikarya</taxon>
        <taxon>Ascomycota</taxon>
        <taxon>Pezizomycotina</taxon>
        <taxon>Dothideomycetes</taxon>
        <taxon>Dothideomycetes incertae sedis</taxon>
        <taxon>Botryosphaeriales</taxon>
        <taxon>Aplosporellaceae</taxon>
        <taxon>Aplosporella</taxon>
    </lineage>
</organism>
<feature type="compositionally biased region" description="Acidic residues" evidence="1">
    <location>
        <begin position="108"/>
        <end position="117"/>
    </location>
</feature>
<dbReference type="OrthoDB" id="4507572at2759"/>
<evidence type="ECO:0000256" key="1">
    <source>
        <dbReference type="SAM" id="MobiDB-lite"/>
    </source>
</evidence>
<feature type="region of interest" description="Disordered" evidence="1">
    <location>
        <begin position="36"/>
        <end position="64"/>
    </location>
</feature>
<dbReference type="GeneID" id="54299487"/>
<dbReference type="PANTHER" id="PTHR42023">
    <property type="entry name" value="BHLH DOMAIN-CONTAINING PROTEIN"/>
    <property type="match status" value="1"/>
</dbReference>